<dbReference type="EMBL" id="JANPWB010000003">
    <property type="protein sequence ID" value="KAJ1199238.1"/>
    <property type="molecule type" value="Genomic_DNA"/>
</dbReference>
<proteinExistence type="predicted"/>
<gene>
    <name evidence="1" type="ORF">NDU88_003076</name>
</gene>
<evidence type="ECO:0000313" key="2">
    <source>
        <dbReference type="Proteomes" id="UP001066276"/>
    </source>
</evidence>
<name>A0AAV7VG70_PLEWA</name>
<evidence type="ECO:0000313" key="1">
    <source>
        <dbReference type="EMBL" id="KAJ1199238.1"/>
    </source>
</evidence>
<comment type="caution">
    <text evidence="1">The sequence shown here is derived from an EMBL/GenBank/DDBJ whole genome shotgun (WGS) entry which is preliminary data.</text>
</comment>
<organism evidence="1 2">
    <name type="scientific">Pleurodeles waltl</name>
    <name type="common">Iberian ribbed newt</name>
    <dbReference type="NCBI Taxonomy" id="8319"/>
    <lineage>
        <taxon>Eukaryota</taxon>
        <taxon>Metazoa</taxon>
        <taxon>Chordata</taxon>
        <taxon>Craniata</taxon>
        <taxon>Vertebrata</taxon>
        <taxon>Euteleostomi</taxon>
        <taxon>Amphibia</taxon>
        <taxon>Batrachia</taxon>
        <taxon>Caudata</taxon>
        <taxon>Salamandroidea</taxon>
        <taxon>Salamandridae</taxon>
        <taxon>Pleurodelinae</taxon>
        <taxon>Pleurodeles</taxon>
    </lineage>
</organism>
<reference evidence="1" key="1">
    <citation type="journal article" date="2022" name="bioRxiv">
        <title>Sequencing and chromosome-scale assembly of the giantPleurodeles waltlgenome.</title>
        <authorList>
            <person name="Brown T."/>
            <person name="Elewa A."/>
            <person name="Iarovenko S."/>
            <person name="Subramanian E."/>
            <person name="Araus A.J."/>
            <person name="Petzold A."/>
            <person name="Susuki M."/>
            <person name="Suzuki K.-i.T."/>
            <person name="Hayashi T."/>
            <person name="Toyoda A."/>
            <person name="Oliveira C."/>
            <person name="Osipova E."/>
            <person name="Leigh N.D."/>
            <person name="Simon A."/>
            <person name="Yun M.H."/>
        </authorList>
    </citation>
    <scope>NUCLEOTIDE SEQUENCE</scope>
    <source>
        <strain evidence="1">20211129_DDA</strain>
        <tissue evidence="1">Liver</tissue>
    </source>
</reference>
<protein>
    <submittedName>
        <fullName evidence="1">Uncharacterized protein</fullName>
    </submittedName>
</protein>
<accession>A0AAV7VG70</accession>
<dbReference type="Proteomes" id="UP001066276">
    <property type="component" value="Chromosome 2_1"/>
</dbReference>
<keyword evidence="2" id="KW-1185">Reference proteome</keyword>
<dbReference type="AlphaFoldDB" id="A0AAV7VG70"/>
<sequence>MRLSDSKRVRIGVLEKTFSETEKALSASGDLKKGSLFFLAPSTPVHDTTEQKVSKLCLITLAVPLPAHGEGGAISEPGDRVRRLRGLHALALLATAIPSFSQESLSISWRTSCCNFPEDFY</sequence>